<comment type="caution">
    <text evidence="1">The sequence shown here is derived from an EMBL/GenBank/DDBJ whole genome shotgun (WGS) entry which is preliminary data.</text>
</comment>
<dbReference type="Proteomes" id="UP001209654">
    <property type="component" value="Unassembled WGS sequence"/>
</dbReference>
<evidence type="ECO:0000313" key="1">
    <source>
        <dbReference type="EMBL" id="GLB68718.1"/>
    </source>
</evidence>
<keyword evidence="2" id="KW-1185">Reference proteome</keyword>
<accession>A0ABQ5MXN8</accession>
<gene>
    <name evidence="1" type="ORF">AHIS1636_31600</name>
</gene>
<name>A0ABQ5MXN8_9MICC</name>
<dbReference type="EMBL" id="BRVS01000022">
    <property type="protein sequence ID" value="GLB68718.1"/>
    <property type="molecule type" value="Genomic_DNA"/>
</dbReference>
<reference evidence="1 2" key="1">
    <citation type="journal article" date="2023" name="Int. J. Syst. Evol. Microbiol.">
        <title>Arthrobacter mangrovi sp. nov., an actinobacterium isolated from the rhizosphere of a mangrove.</title>
        <authorList>
            <person name="Hamada M."/>
            <person name="Saitou S."/>
            <person name="Enomoto N."/>
            <person name="Nanri K."/>
            <person name="Hidaka K."/>
            <person name="Miura T."/>
            <person name="Tamura T."/>
        </authorList>
    </citation>
    <scope>NUCLEOTIDE SEQUENCE [LARGE SCALE GENOMIC DNA]</scope>
    <source>
        <strain evidence="1 2">NBRC 112813</strain>
    </source>
</reference>
<dbReference type="RefSeq" id="WP_264796816.1">
    <property type="nucleotide sequence ID" value="NZ_BRVS01000022.1"/>
</dbReference>
<sequence>MVLKSYCLPEAFFPEYLGSLSVDDLVRLSAELQEQAFRECNSRAGWARQETLMRQALVDLVLAFRQEGCGRAG</sequence>
<protein>
    <submittedName>
        <fullName evidence="1">Uncharacterized protein</fullName>
    </submittedName>
</protein>
<organism evidence="1 2">
    <name type="scientific">Arthrobacter mangrovi</name>
    <dbReference type="NCBI Taxonomy" id="2966350"/>
    <lineage>
        <taxon>Bacteria</taxon>
        <taxon>Bacillati</taxon>
        <taxon>Actinomycetota</taxon>
        <taxon>Actinomycetes</taxon>
        <taxon>Micrococcales</taxon>
        <taxon>Micrococcaceae</taxon>
        <taxon>Arthrobacter</taxon>
    </lineage>
</organism>
<proteinExistence type="predicted"/>
<evidence type="ECO:0000313" key="2">
    <source>
        <dbReference type="Proteomes" id="UP001209654"/>
    </source>
</evidence>